<evidence type="ECO:0008006" key="5">
    <source>
        <dbReference type="Google" id="ProtNLM"/>
    </source>
</evidence>
<gene>
    <name evidence="4" type="ORF">ENV52_00670</name>
</gene>
<dbReference type="InterPro" id="IPR033756">
    <property type="entry name" value="YlxH/NBP35"/>
</dbReference>
<proteinExistence type="predicted"/>
<dbReference type="GO" id="GO:0016887">
    <property type="term" value="F:ATP hydrolysis activity"/>
    <property type="evidence" value="ECO:0007669"/>
    <property type="project" value="TreeGrafter"/>
</dbReference>
<dbReference type="Gene3D" id="3.40.50.300">
    <property type="entry name" value="P-loop containing nucleotide triphosphate hydrolases"/>
    <property type="match status" value="1"/>
</dbReference>
<dbReference type="GO" id="GO:0051782">
    <property type="term" value="P:negative regulation of cell division"/>
    <property type="evidence" value="ECO:0007669"/>
    <property type="project" value="TreeGrafter"/>
</dbReference>
<dbReference type="Pfam" id="PF10609">
    <property type="entry name" value="ParA"/>
    <property type="match status" value="1"/>
</dbReference>
<keyword evidence="1" id="KW-0547">Nucleotide-binding</keyword>
<accession>A0A7V6A0U6</accession>
<evidence type="ECO:0000313" key="4">
    <source>
        <dbReference type="EMBL" id="HHS28202.1"/>
    </source>
</evidence>
<evidence type="ECO:0000256" key="2">
    <source>
        <dbReference type="ARBA" id="ARBA00022840"/>
    </source>
</evidence>
<name>A0A7V6A0U6_9BACT</name>
<evidence type="ECO:0000256" key="3">
    <source>
        <dbReference type="SAM" id="MobiDB-lite"/>
    </source>
</evidence>
<dbReference type="EMBL" id="DTGR01000013">
    <property type="protein sequence ID" value="HHS28202.1"/>
    <property type="molecule type" value="Genomic_DNA"/>
</dbReference>
<evidence type="ECO:0000256" key="1">
    <source>
        <dbReference type="ARBA" id="ARBA00022741"/>
    </source>
</evidence>
<dbReference type="SUPFAM" id="SSF52540">
    <property type="entry name" value="P-loop containing nucleoside triphosphate hydrolases"/>
    <property type="match status" value="1"/>
</dbReference>
<dbReference type="GO" id="GO:0005524">
    <property type="term" value="F:ATP binding"/>
    <property type="evidence" value="ECO:0007669"/>
    <property type="project" value="UniProtKB-KW"/>
</dbReference>
<reference evidence="4" key="1">
    <citation type="journal article" date="2020" name="mSystems">
        <title>Genome- and Community-Level Interaction Insights into Carbon Utilization and Element Cycling Functions of Hydrothermarchaeota in Hydrothermal Sediment.</title>
        <authorList>
            <person name="Zhou Z."/>
            <person name="Liu Y."/>
            <person name="Xu W."/>
            <person name="Pan J."/>
            <person name="Luo Z.H."/>
            <person name="Li M."/>
        </authorList>
    </citation>
    <scope>NUCLEOTIDE SEQUENCE [LARGE SCALE GENOMIC DNA]</scope>
    <source>
        <strain evidence="4">SpSt-767</strain>
    </source>
</reference>
<comment type="caution">
    <text evidence="4">The sequence shown here is derived from an EMBL/GenBank/DDBJ whole genome shotgun (WGS) entry which is preliminary data.</text>
</comment>
<organism evidence="4">
    <name type="scientific">Desulfobacca acetoxidans</name>
    <dbReference type="NCBI Taxonomy" id="60893"/>
    <lineage>
        <taxon>Bacteria</taxon>
        <taxon>Pseudomonadati</taxon>
        <taxon>Thermodesulfobacteriota</taxon>
        <taxon>Desulfobaccia</taxon>
        <taxon>Desulfobaccales</taxon>
        <taxon>Desulfobaccaceae</taxon>
        <taxon>Desulfobacca</taxon>
    </lineage>
</organism>
<sequence length="323" mass="35966">MKLWSVGGGKGGVGKSIFTMALGVTLARLGNQVILVDGDLGGANLHTMMGIRFPEATLEDFLLRKVTRLEEILLPTSLEGIKLICGADDLLGAANPTYSQKMRLFKELERLPADFVLIDLGAGTSFNTLDFFNNSPGKIAVFSGVATSLQNVYGFIKCALFRKIAREFGKEDQVLSLLYDEDKTVNDEIVSINDLLAKVRQISPEQLFQLAGIIKPYRLFLVTNMVKNEQDLRSPEIIQSVCEDFLSIKPEILGHIFYDPVVEVAINRMSPRLLQERTNRMVKCYEQIARKMMKFKTQSEQPPASEGKNPKKGLALSKSSRVM</sequence>
<protein>
    <recommendedName>
        <fullName evidence="5">MinD/ParA family protein</fullName>
    </recommendedName>
</protein>
<dbReference type="PANTHER" id="PTHR43384">
    <property type="entry name" value="SEPTUM SITE-DETERMINING PROTEIN MIND HOMOLOG, CHLOROPLASTIC-RELATED"/>
    <property type="match status" value="1"/>
</dbReference>
<dbReference type="InterPro" id="IPR050625">
    <property type="entry name" value="ParA/MinD_ATPase"/>
</dbReference>
<keyword evidence="2" id="KW-0067">ATP-binding</keyword>
<dbReference type="AlphaFoldDB" id="A0A7V6A0U6"/>
<dbReference type="InterPro" id="IPR027417">
    <property type="entry name" value="P-loop_NTPase"/>
</dbReference>
<dbReference type="GO" id="GO:0009898">
    <property type="term" value="C:cytoplasmic side of plasma membrane"/>
    <property type="evidence" value="ECO:0007669"/>
    <property type="project" value="TreeGrafter"/>
</dbReference>
<dbReference type="GO" id="GO:0005829">
    <property type="term" value="C:cytosol"/>
    <property type="evidence" value="ECO:0007669"/>
    <property type="project" value="TreeGrafter"/>
</dbReference>
<feature type="region of interest" description="Disordered" evidence="3">
    <location>
        <begin position="296"/>
        <end position="323"/>
    </location>
</feature>
<dbReference type="PANTHER" id="PTHR43384:SF4">
    <property type="entry name" value="CELLULOSE BIOSYNTHESIS PROTEIN BCSQ-RELATED"/>
    <property type="match status" value="1"/>
</dbReference>